<organism evidence="1 2">
    <name type="scientific">Scutellospora calospora</name>
    <dbReference type="NCBI Taxonomy" id="85575"/>
    <lineage>
        <taxon>Eukaryota</taxon>
        <taxon>Fungi</taxon>
        <taxon>Fungi incertae sedis</taxon>
        <taxon>Mucoromycota</taxon>
        <taxon>Glomeromycotina</taxon>
        <taxon>Glomeromycetes</taxon>
        <taxon>Diversisporales</taxon>
        <taxon>Gigasporaceae</taxon>
        <taxon>Scutellospora</taxon>
    </lineage>
</organism>
<proteinExistence type="predicted"/>
<sequence>PDIVAKTKHLLLEIEQENIQINAVVTDSVSAYQYNKVVSIASLHYEIKQAWRAKEISNSNIDFYQNDTSNSDNPNKSRMNESHKRNECYEEFDNFSESETHYNISSYKDMDIDIKDDKTDDQVNSEDL</sequence>
<evidence type="ECO:0000313" key="1">
    <source>
        <dbReference type="EMBL" id="CAG8614053.1"/>
    </source>
</evidence>
<reference evidence="1" key="1">
    <citation type="submission" date="2021-06" db="EMBL/GenBank/DDBJ databases">
        <authorList>
            <person name="Kallberg Y."/>
            <person name="Tangrot J."/>
            <person name="Rosling A."/>
        </authorList>
    </citation>
    <scope>NUCLEOTIDE SEQUENCE</scope>
    <source>
        <strain evidence="1">AU212A</strain>
    </source>
</reference>
<keyword evidence="2" id="KW-1185">Reference proteome</keyword>
<evidence type="ECO:0000313" key="2">
    <source>
        <dbReference type="Proteomes" id="UP000789860"/>
    </source>
</evidence>
<gene>
    <name evidence="1" type="ORF">SCALOS_LOCUS7401</name>
</gene>
<dbReference type="Proteomes" id="UP000789860">
    <property type="component" value="Unassembled WGS sequence"/>
</dbReference>
<feature type="non-terminal residue" evidence="1">
    <location>
        <position position="1"/>
    </location>
</feature>
<comment type="caution">
    <text evidence="1">The sequence shown here is derived from an EMBL/GenBank/DDBJ whole genome shotgun (WGS) entry which is preliminary data.</text>
</comment>
<dbReference type="EMBL" id="CAJVPM010016443">
    <property type="protein sequence ID" value="CAG8614053.1"/>
    <property type="molecule type" value="Genomic_DNA"/>
</dbReference>
<name>A0ACA9MWZ5_9GLOM</name>
<accession>A0ACA9MWZ5</accession>
<protein>
    <submittedName>
        <fullName evidence="1">9012_t:CDS:1</fullName>
    </submittedName>
</protein>